<evidence type="ECO:0000313" key="3">
    <source>
        <dbReference type="Proteomes" id="UP001156259"/>
    </source>
</evidence>
<feature type="transmembrane region" description="Helical" evidence="1">
    <location>
        <begin position="50"/>
        <end position="67"/>
    </location>
</feature>
<feature type="transmembrane region" description="Helical" evidence="1">
    <location>
        <begin position="12"/>
        <end position="30"/>
    </location>
</feature>
<organism evidence="2 3">
    <name type="scientific">Methanophagales virus GBV301</name>
    <dbReference type="NCBI Taxonomy" id="2999280"/>
    <lineage>
        <taxon>Viruses</taxon>
        <taxon>Duplodnaviria</taxon>
        <taxon>Heunggongvirae</taxon>
        <taxon>Uroviricota</taxon>
        <taxon>Caudoviricetes</taxon>
        <taxon>Nakonvirales</taxon>
        <taxon>Ekchuahviridae</taxon>
        <taxon>Kukulkanvirus</taxon>
        <taxon>Kukulkanvirus guaymasense</taxon>
    </lineage>
</organism>
<keyword evidence="1" id="KW-1133">Transmembrane helix</keyword>
<keyword evidence="3" id="KW-1185">Reference proteome</keyword>
<proteinExistence type="predicted"/>
<name>A0A9E8VD95_9CAUD</name>
<reference evidence="2 3" key="1">
    <citation type="submission" date="2022-10" db="EMBL/GenBank/DDBJ databases">
        <title>Evolutionary Diversification of Methanotrophic Ca. Methanophagales (ANME-1) and Their Expansive Virome.</title>
        <authorList>
            <person name="Laso-Perez R."/>
            <person name="Wu F."/>
            <person name="Cremiere A."/>
            <person name="Speth D.R."/>
            <person name="Magyar J.S."/>
            <person name="Krupovic M."/>
            <person name="Orphan V.J."/>
        </authorList>
    </citation>
    <scope>NUCLEOTIDE SEQUENCE [LARGE SCALE GENOMIC DNA]</scope>
</reference>
<evidence type="ECO:0000313" key="2">
    <source>
        <dbReference type="EMBL" id="WAE39456.1"/>
    </source>
</evidence>
<protein>
    <submittedName>
        <fullName evidence="2">Uncharacterized protein</fullName>
    </submittedName>
</protein>
<sequence length="91" mass="10597">MTGESSFSEHCLQYYRWLISGALLAVGNFLLWEHFIRFGGFDLELLGHEYYGLALILLGFLIAIKWNQLSGLMKAIRERNWKAMLDEGERK</sequence>
<gene>
    <name evidence="2" type="ORF">LDLAKGPJ_00032</name>
</gene>
<dbReference type="Proteomes" id="UP001156259">
    <property type="component" value="Segment"/>
</dbReference>
<accession>A0A9E8VD95</accession>
<keyword evidence="1" id="KW-0812">Transmembrane</keyword>
<keyword evidence="1" id="KW-0472">Membrane</keyword>
<evidence type="ECO:0000256" key="1">
    <source>
        <dbReference type="SAM" id="Phobius"/>
    </source>
</evidence>
<dbReference type="EMBL" id="OP880252">
    <property type="protein sequence ID" value="WAE39456.1"/>
    <property type="molecule type" value="Genomic_DNA"/>
</dbReference>